<dbReference type="EMBL" id="JAIXMP010000027">
    <property type="protein sequence ID" value="KAI9252842.1"/>
    <property type="molecule type" value="Genomic_DNA"/>
</dbReference>
<keyword evidence="4" id="KW-1185">Reference proteome</keyword>
<organism evidence="3 4">
    <name type="scientific">Phascolomyces articulosus</name>
    <dbReference type="NCBI Taxonomy" id="60185"/>
    <lineage>
        <taxon>Eukaryota</taxon>
        <taxon>Fungi</taxon>
        <taxon>Fungi incertae sedis</taxon>
        <taxon>Mucoromycota</taxon>
        <taxon>Mucoromycotina</taxon>
        <taxon>Mucoromycetes</taxon>
        <taxon>Mucorales</taxon>
        <taxon>Lichtheimiaceae</taxon>
        <taxon>Phascolomyces</taxon>
    </lineage>
</organism>
<evidence type="ECO:0000313" key="3">
    <source>
        <dbReference type="EMBL" id="KAI9252842.1"/>
    </source>
</evidence>
<evidence type="ECO:0000313" key="4">
    <source>
        <dbReference type="Proteomes" id="UP001209540"/>
    </source>
</evidence>
<proteinExistence type="predicted"/>
<sequence>MTDTDALKRFWELANELTTRHDANNELSADIYKQIADLKQRTEGKAQDQEQAFLTAIDSSNIQQQPPLNQVELDSATAALGSQYNTLLQKYQKTVSRNQQLEKDCNDLQTLVQEYETNLSKVADKLRTHIASTTEGQIRLRKEYEALLDAEKGTTAELMIENMTLRQHLHQIASTLRTAYESPEGDEHIAQVAQLTIENQGLREMLQISQVSKEGAGGLVSSSNTTNNENTPTSIKQAQKTDDYRAFFY</sequence>
<gene>
    <name evidence="3" type="ORF">BDA99DRAFT_563158</name>
</gene>
<dbReference type="AlphaFoldDB" id="A0AAD5PBZ5"/>
<accession>A0AAD5PBZ5</accession>
<feature type="region of interest" description="Disordered" evidence="2">
    <location>
        <begin position="216"/>
        <end position="238"/>
    </location>
</feature>
<dbReference type="Proteomes" id="UP001209540">
    <property type="component" value="Unassembled WGS sequence"/>
</dbReference>
<reference evidence="3" key="1">
    <citation type="journal article" date="2022" name="IScience">
        <title>Evolution of zygomycete secretomes and the origins of terrestrial fungal ecologies.</title>
        <authorList>
            <person name="Chang Y."/>
            <person name="Wang Y."/>
            <person name="Mondo S."/>
            <person name="Ahrendt S."/>
            <person name="Andreopoulos W."/>
            <person name="Barry K."/>
            <person name="Beard J."/>
            <person name="Benny G.L."/>
            <person name="Blankenship S."/>
            <person name="Bonito G."/>
            <person name="Cuomo C."/>
            <person name="Desiro A."/>
            <person name="Gervers K.A."/>
            <person name="Hundley H."/>
            <person name="Kuo A."/>
            <person name="LaButti K."/>
            <person name="Lang B.F."/>
            <person name="Lipzen A."/>
            <person name="O'Donnell K."/>
            <person name="Pangilinan J."/>
            <person name="Reynolds N."/>
            <person name="Sandor L."/>
            <person name="Smith M.E."/>
            <person name="Tsang A."/>
            <person name="Grigoriev I.V."/>
            <person name="Stajich J.E."/>
            <person name="Spatafora J.W."/>
        </authorList>
    </citation>
    <scope>NUCLEOTIDE SEQUENCE</scope>
    <source>
        <strain evidence="3">RSA 2281</strain>
    </source>
</reference>
<dbReference type="PANTHER" id="PTHR39472">
    <property type="entry name" value="EXPRESSED PROTEIN"/>
    <property type="match status" value="1"/>
</dbReference>
<protein>
    <submittedName>
        <fullName evidence="3">Uncharacterized protein</fullName>
    </submittedName>
</protein>
<dbReference type="PANTHER" id="PTHR39472:SF1">
    <property type="entry name" value="EXPRESSED PROTEIN"/>
    <property type="match status" value="1"/>
</dbReference>
<feature type="compositionally biased region" description="Low complexity" evidence="2">
    <location>
        <begin position="221"/>
        <end position="234"/>
    </location>
</feature>
<evidence type="ECO:0000256" key="1">
    <source>
        <dbReference type="SAM" id="Coils"/>
    </source>
</evidence>
<name>A0AAD5PBZ5_9FUNG</name>
<comment type="caution">
    <text evidence="3">The sequence shown here is derived from an EMBL/GenBank/DDBJ whole genome shotgun (WGS) entry which is preliminary data.</text>
</comment>
<feature type="coiled-coil region" evidence="1">
    <location>
        <begin position="84"/>
        <end position="125"/>
    </location>
</feature>
<reference evidence="3" key="2">
    <citation type="submission" date="2023-02" db="EMBL/GenBank/DDBJ databases">
        <authorList>
            <consortium name="DOE Joint Genome Institute"/>
            <person name="Mondo S.J."/>
            <person name="Chang Y."/>
            <person name="Wang Y."/>
            <person name="Ahrendt S."/>
            <person name="Andreopoulos W."/>
            <person name="Barry K."/>
            <person name="Beard J."/>
            <person name="Benny G.L."/>
            <person name="Blankenship S."/>
            <person name="Bonito G."/>
            <person name="Cuomo C."/>
            <person name="Desiro A."/>
            <person name="Gervers K.A."/>
            <person name="Hundley H."/>
            <person name="Kuo A."/>
            <person name="LaButti K."/>
            <person name="Lang B.F."/>
            <person name="Lipzen A."/>
            <person name="O'Donnell K."/>
            <person name="Pangilinan J."/>
            <person name="Reynolds N."/>
            <person name="Sandor L."/>
            <person name="Smith M.W."/>
            <person name="Tsang A."/>
            <person name="Grigoriev I.V."/>
            <person name="Stajich J.E."/>
            <person name="Spatafora J.W."/>
        </authorList>
    </citation>
    <scope>NUCLEOTIDE SEQUENCE</scope>
    <source>
        <strain evidence="3">RSA 2281</strain>
    </source>
</reference>
<keyword evidence="1" id="KW-0175">Coiled coil</keyword>
<evidence type="ECO:0000256" key="2">
    <source>
        <dbReference type="SAM" id="MobiDB-lite"/>
    </source>
</evidence>